<organism evidence="1 2">
    <name type="scientific">Hyaloscypha bicolor E</name>
    <dbReference type="NCBI Taxonomy" id="1095630"/>
    <lineage>
        <taxon>Eukaryota</taxon>
        <taxon>Fungi</taxon>
        <taxon>Dikarya</taxon>
        <taxon>Ascomycota</taxon>
        <taxon>Pezizomycotina</taxon>
        <taxon>Leotiomycetes</taxon>
        <taxon>Helotiales</taxon>
        <taxon>Hyaloscyphaceae</taxon>
        <taxon>Hyaloscypha</taxon>
        <taxon>Hyaloscypha bicolor</taxon>
    </lineage>
</organism>
<proteinExistence type="predicted"/>
<accession>A0A2J6TK64</accession>
<evidence type="ECO:0000313" key="1">
    <source>
        <dbReference type="EMBL" id="PMD63407.1"/>
    </source>
</evidence>
<reference evidence="1 2" key="1">
    <citation type="submission" date="2016-04" db="EMBL/GenBank/DDBJ databases">
        <title>A degradative enzymes factory behind the ericoid mycorrhizal symbiosis.</title>
        <authorList>
            <consortium name="DOE Joint Genome Institute"/>
            <person name="Martino E."/>
            <person name="Morin E."/>
            <person name="Grelet G."/>
            <person name="Kuo A."/>
            <person name="Kohler A."/>
            <person name="Daghino S."/>
            <person name="Barry K."/>
            <person name="Choi C."/>
            <person name="Cichocki N."/>
            <person name="Clum A."/>
            <person name="Copeland A."/>
            <person name="Hainaut M."/>
            <person name="Haridas S."/>
            <person name="Labutti K."/>
            <person name="Lindquist E."/>
            <person name="Lipzen A."/>
            <person name="Khouja H.-R."/>
            <person name="Murat C."/>
            <person name="Ohm R."/>
            <person name="Olson A."/>
            <person name="Spatafora J."/>
            <person name="Veneault-Fourrey C."/>
            <person name="Henrissat B."/>
            <person name="Grigoriev I."/>
            <person name="Martin F."/>
            <person name="Perotto S."/>
        </authorList>
    </citation>
    <scope>NUCLEOTIDE SEQUENCE [LARGE SCALE GENOMIC DNA]</scope>
    <source>
        <strain evidence="1 2">E</strain>
    </source>
</reference>
<sequence>MKHGLSVYNSQLEHEKEAGRWNKQTDLSVGKGIKEVLVRRWITKIKYEKALSDISNRTLDAVKHKADELYGKLGEGKELFEKIGHYFVLNRYLSNTRKSTHEQRTRGMYERLGGKRDELDGYAKAVRNLDYPALELAIDDYLLQFRQAKKLLNAAIAAYGTDKMAPVYPLFPPSKEDMKERLTLEFDLRGKKIAALAKDLEDEKATTEKVLDKIDVLLAARFGWKV</sequence>
<gene>
    <name evidence="1" type="ORF">K444DRAFT_610261</name>
</gene>
<dbReference type="RefSeq" id="XP_024740311.1">
    <property type="nucleotide sequence ID" value="XM_024879714.1"/>
</dbReference>
<dbReference type="EMBL" id="KZ613782">
    <property type="protein sequence ID" value="PMD63407.1"/>
    <property type="molecule type" value="Genomic_DNA"/>
</dbReference>
<dbReference type="InParanoid" id="A0A2J6TK64"/>
<dbReference type="Proteomes" id="UP000235371">
    <property type="component" value="Unassembled WGS sequence"/>
</dbReference>
<dbReference type="GeneID" id="36587791"/>
<name>A0A2J6TK64_9HELO</name>
<keyword evidence="2" id="KW-1185">Reference proteome</keyword>
<evidence type="ECO:0000313" key="2">
    <source>
        <dbReference type="Proteomes" id="UP000235371"/>
    </source>
</evidence>
<dbReference type="AlphaFoldDB" id="A0A2J6TK64"/>
<protein>
    <submittedName>
        <fullName evidence="1">Uncharacterized protein</fullName>
    </submittedName>
</protein>